<dbReference type="NCBIfam" id="NF006719">
    <property type="entry name" value="PRK09257.1"/>
    <property type="match status" value="1"/>
</dbReference>
<evidence type="ECO:0000256" key="7">
    <source>
        <dbReference type="RuleBase" id="RU000480"/>
    </source>
</evidence>
<accession>A0AAX4JJS6</accession>
<evidence type="ECO:0000259" key="8">
    <source>
        <dbReference type="Pfam" id="PF00155"/>
    </source>
</evidence>
<dbReference type="Pfam" id="PF00155">
    <property type="entry name" value="Aminotran_1_2"/>
    <property type="match status" value="1"/>
</dbReference>
<dbReference type="Proteomes" id="UP001355207">
    <property type="component" value="Chromosome 1"/>
</dbReference>
<feature type="domain" description="Aminotransferase class I/classII large" evidence="8">
    <location>
        <begin position="35"/>
        <end position="405"/>
    </location>
</feature>
<dbReference type="EC" id="2.6.1.1" evidence="7"/>
<name>A0AAX4JJS6_9TREE</name>
<comment type="miscellaneous">
    <text evidence="7">In eukaryotes there are cytoplasmic, mitochondrial and chloroplastic isozymes.</text>
</comment>
<dbReference type="FunFam" id="3.40.640.10:FF:000066">
    <property type="entry name" value="Aspartate aminotransferase"/>
    <property type="match status" value="1"/>
</dbReference>
<dbReference type="InterPro" id="IPR004838">
    <property type="entry name" value="NHTrfase_class1_PyrdxlP-BS"/>
</dbReference>
<dbReference type="GO" id="GO:0030170">
    <property type="term" value="F:pyridoxal phosphate binding"/>
    <property type="evidence" value="ECO:0007669"/>
    <property type="project" value="InterPro"/>
</dbReference>
<dbReference type="RefSeq" id="XP_066072429.1">
    <property type="nucleotide sequence ID" value="XM_066216332.1"/>
</dbReference>
<evidence type="ECO:0000313" key="10">
    <source>
        <dbReference type="Proteomes" id="UP001355207"/>
    </source>
</evidence>
<comment type="catalytic activity">
    <reaction evidence="7">
        <text>L-aspartate + 2-oxoglutarate = oxaloacetate + L-glutamate</text>
        <dbReference type="Rhea" id="RHEA:21824"/>
        <dbReference type="ChEBI" id="CHEBI:16452"/>
        <dbReference type="ChEBI" id="CHEBI:16810"/>
        <dbReference type="ChEBI" id="CHEBI:29985"/>
        <dbReference type="ChEBI" id="CHEBI:29991"/>
        <dbReference type="EC" id="2.6.1.1"/>
    </reaction>
</comment>
<evidence type="ECO:0000256" key="1">
    <source>
        <dbReference type="ARBA" id="ARBA00001933"/>
    </source>
</evidence>
<dbReference type="GO" id="GO:0004069">
    <property type="term" value="F:L-aspartate:2-oxoglutarate aminotransferase activity"/>
    <property type="evidence" value="ECO:0007669"/>
    <property type="project" value="UniProtKB-EC"/>
</dbReference>
<dbReference type="PANTHER" id="PTHR11879:SF55">
    <property type="entry name" value="GLUTAMATE OXALOACETATE TRANSAMINASE 1, ISOFORM B"/>
    <property type="match status" value="1"/>
</dbReference>
<dbReference type="InterPro" id="IPR004839">
    <property type="entry name" value="Aminotransferase_I/II_large"/>
</dbReference>
<evidence type="ECO:0000256" key="3">
    <source>
        <dbReference type="ARBA" id="ARBA00011738"/>
    </source>
</evidence>
<dbReference type="FunFam" id="3.90.1150.10:FF:000001">
    <property type="entry name" value="Aspartate aminotransferase"/>
    <property type="match status" value="1"/>
</dbReference>
<evidence type="ECO:0000256" key="2">
    <source>
        <dbReference type="ARBA" id="ARBA00007441"/>
    </source>
</evidence>
<evidence type="ECO:0000256" key="6">
    <source>
        <dbReference type="ARBA" id="ARBA00022898"/>
    </source>
</evidence>
<dbReference type="PRINTS" id="PR00799">
    <property type="entry name" value="TRANSAMINASE"/>
</dbReference>
<dbReference type="InterPro" id="IPR015422">
    <property type="entry name" value="PyrdxlP-dep_Trfase_small"/>
</dbReference>
<dbReference type="PROSITE" id="PS00105">
    <property type="entry name" value="AA_TRANSFER_CLASS_1"/>
    <property type="match status" value="1"/>
</dbReference>
<comment type="subunit">
    <text evidence="3 7">Homodimer.</text>
</comment>
<dbReference type="SUPFAM" id="SSF53383">
    <property type="entry name" value="PLP-dependent transferases"/>
    <property type="match status" value="1"/>
</dbReference>
<dbReference type="AlphaFoldDB" id="A0AAX4JJS6"/>
<gene>
    <name evidence="9" type="ORF">L201_000532</name>
</gene>
<proteinExistence type="inferred from homology"/>
<comment type="similarity">
    <text evidence="2">Belongs to the class-I pyridoxal-phosphate-dependent aminotransferase family.</text>
</comment>
<keyword evidence="10" id="KW-1185">Reference proteome</keyword>
<dbReference type="InterPro" id="IPR015424">
    <property type="entry name" value="PyrdxlP-dep_Trfase"/>
</dbReference>
<dbReference type="Gene3D" id="3.90.1150.10">
    <property type="entry name" value="Aspartate Aminotransferase, domain 1"/>
    <property type="match status" value="1"/>
</dbReference>
<dbReference type="CDD" id="cd00609">
    <property type="entry name" value="AAT_like"/>
    <property type="match status" value="1"/>
</dbReference>
<dbReference type="GeneID" id="91091204"/>
<protein>
    <recommendedName>
        <fullName evidence="7">Aspartate aminotransferase</fullName>
        <ecNumber evidence="7">2.6.1.1</ecNumber>
    </recommendedName>
</protein>
<dbReference type="GO" id="GO:0005829">
    <property type="term" value="C:cytosol"/>
    <property type="evidence" value="ECO:0007669"/>
    <property type="project" value="TreeGrafter"/>
</dbReference>
<dbReference type="EMBL" id="CP144098">
    <property type="protein sequence ID" value="WWC85666.1"/>
    <property type="molecule type" value="Genomic_DNA"/>
</dbReference>
<dbReference type="Gene3D" id="3.40.640.10">
    <property type="entry name" value="Type I PLP-dependent aspartate aminotransferase-like (Major domain)"/>
    <property type="match status" value="1"/>
</dbReference>
<keyword evidence="5 7" id="KW-0808">Transferase</keyword>
<dbReference type="GO" id="GO:0006532">
    <property type="term" value="P:aspartate biosynthetic process"/>
    <property type="evidence" value="ECO:0007669"/>
    <property type="project" value="TreeGrafter"/>
</dbReference>
<evidence type="ECO:0000256" key="4">
    <source>
        <dbReference type="ARBA" id="ARBA00022576"/>
    </source>
</evidence>
<organism evidence="9 10">
    <name type="scientific">Kwoniella dendrophila CBS 6074</name>
    <dbReference type="NCBI Taxonomy" id="1295534"/>
    <lineage>
        <taxon>Eukaryota</taxon>
        <taxon>Fungi</taxon>
        <taxon>Dikarya</taxon>
        <taxon>Basidiomycota</taxon>
        <taxon>Agaricomycotina</taxon>
        <taxon>Tremellomycetes</taxon>
        <taxon>Tremellales</taxon>
        <taxon>Cryptococcaceae</taxon>
        <taxon>Kwoniella</taxon>
    </lineage>
</organism>
<evidence type="ECO:0000313" key="9">
    <source>
        <dbReference type="EMBL" id="WWC85666.1"/>
    </source>
</evidence>
<dbReference type="PANTHER" id="PTHR11879">
    <property type="entry name" value="ASPARTATE AMINOTRANSFERASE"/>
    <property type="match status" value="1"/>
</dbReference>
<keyword evidence="4 7" id="KW-0032">Aminotransferase</keyword>
<dbReference type="InterPro" id="IPR015421">
    <property type="entry name" value="PyrdxlP-dep_Trfase_major"/>
</dbReference>
<evidence type="ECO:0000256" key="5">
    <source>
        <dbReference type="ARBA" id="ARBA00022679"/>
    </source>
</evidence>
<comment type="cofactor">
    <cofactor evidence="1">
        <name>pyridoxal 5'-phosphate</name>
        <dbReference type="ChEBI" id="CHEBI:597326"/>
    </cofactor>
</comment>
<dbReference type="InterPro" id="IPR000796">
    <property type="entry name" value="Asp_trans"/>
</dbReference>
<keyword evidence="6" id="KW-0663">Pyridoxal phosphate</keyword>
<reference evidence="9 10" key="1">
    <citation type="submission" date="2024-01" db="EMBL/GenBank/DDBJ databases">
        <title>Comparative genomics of Cryptococcus and Kwoniella reveals pathogenesis evolution and contrasting modes of karyotype evolution via chromosome fusion or intercentromeric recombination.</title>
        <authorList>
            <person name="Coelho M.A."/>
            <person name="David-Palma M."/>
            <person name="Shea T."/>
            <person name="Bowers K."/>
            <person name="McGinley-Smith S."/>
            <person name="Mohammad A.W."/>
            <person name="Gnirke A."/>
            <person name="Yurkov A.M."/>
            <person name="Nowrousian M."/>
            <person name="Sun S."/>
            <person name="Cuomo C.A."/>
            <person name="Heitman J."/>
        </authorList>
    </citation>
    <scope>NUCLEOTIDE SEQUENCE [LARGE SCALE GENOMIC DNA]</scope>
    <source>
        <strain evidence="9 10">CBS 6074</strain>
    </source>
</reference>
<sequence>MSSSTANPFSSVPYTPPDAVFALKAAFDADTSPLKVNLGPGAYLDDNGKPWILNSVAAAEQLLIKNPPGHEYLPILGLPAFRDAARKVVFGSNSKLLNEKRVATIQAVSGTGAVHLALSFLKFYLPKSNKVFVSKPSWANHRVMAEFLNFDVIDYPYYDDQTRGVNFEGMKKSLNEAEEGSIWILHACAHNPTGCDLTKDQWKEIGSIVKERGLIPILDCAYQGFATGSLDNDAWSIRFIFEELQIPGIVCQSFSKSMGLYGERVGAIHVIVQSPESENVQDQIKSIESQIGWISRKEISVPPRYGATIASSIIQDSELYKTWQGDLDIMSNRITSMRSALLKGLTERKTPGTWNHITDQIGMFSYTGLTKSHVAKLREKHIYLLDNGRVSMSGLNTGNVDYFCKCVDEVVRSS</sequence>